<keyword evidence="1" id="KW-0500">Molybdenum</keyword>
<dbReference type="Pfam" id="PF01841">
    <property type="entry name" value="Transglut_core"/>
    <property type="match status" value="1"/>
</dbReference>
<dbReference type="InterPro" id="IPR002931">
    <property type="entry name" value="Transglutaminase-like"/>
</dbReference>
<protein>
    <submittedName>
        <fullName evidence="3 4">Transglutaminase</fullName>
    </submittedName>
</protein>
<keyword evidence="5" id="KW-1185">Reference proteome</keyword>
<dbReference type="PANTHER" id="PTHR38339">
    <property type="entry name" value="TRANSGLUTAMINASE DOMAIN PROTEIN"/>
    <property type="match status" value="1"/>
</dbReference>
<feature type="domain" description="Transglutaminase-like" evidence="2">
    <location>
        <begin position="200"/>
        <end position="280"/>
    </location>
</feature>
<evidence type="ECO:0000313" key="4">
    <source>
        <dbReference type="EMBL" id="PHO18357.1"/>
    </source>
</evidence>
<proteinExistence type="predicted"/>
<dbReference type="InterPro" id="IPR038765">
    <property type="entry name" value="Papain-like_cys_pep_sf"/>
</dbReference>
<organism evidence="4 5">
    <name type="scientific">Malaciobacter molluscorum LMG 25693</name>
    <dbReference type="NCBI Taxonomy" id="870501"/>
    <lineage>
        <taxon>Bacteria</taxon>
        <taxon>Pseudomonadati</taxon>
        <taxon>Campylobacterota</taxon>
        <taxon>Epsilonproteobacteria</taxon>
        <taxon>Campylobacterales</taxon>
        <taxon>Arcobacteraceae</taxon>
        <taxon>Malaciobacter</taxon>
    </lineage>
</organism>
<dbReference type="NCBIfam" id="TIGR01409">
    <property type="entry name" value="TAT_signal_seq"/>
    <property type="match status" value="1"/>
</dbReference>
<reference evidence="4 5" key="1">
    <citation type="submission" date="2017-09" db="EMBL/GenBank/DDBJ databases">
        <title>Arcobacter canalis sp. nov., a new species isolated from a water canal contaminated with urban sewage.</title>
        <authorList>
            <person name="Perez-Cataluna A."/>
            <person name="Salas-Masso N."/>
            <person name="Figueras M.J."/>
        </authorList>
    </citation>
    <scope>NUCLEOTIDE SEQUENCE [LARGE SCALE GENOMIC DNA]</scope>
    <source>
        <strain evidence="4 5">F98-3</strain>
    </source>
</reference>
<dbReference type="PANTHER" id="PTHR38339:SF1">
    <property type="entry name" value="TRANSGLUTAMINASE-LIKE DOMAIN-CONTAINING PROTEIN"/>
    <property type="match status" value="1"/>
</dbReference>
<evidence type="ECO:0000313" key="6">
    <source>
        <dbReference type="Proteomes" id="UP000262712"/>
    </source>
</evidence>
<dbReference type="EMBL" id="CP032098">
    <property type="protein sequence ID" value="AXX91952.1"/>
    <property type="molecule type" value="Genomic_DNA"/>
</dbReference>
<dbReference type="Proteomes" id="UP000262712">
    <property type="component" value="Chromosome"/>
</dbReference>
<dbReference type="InterPro" id="IPR019546">
    <property type="entry name" value="TAT_signal_bac_arc"/>
</dbReference>
<evidence type="ECO:0000313" key="5">
    <source>
        <dbReference type="Proteomes" id="UP000221222"/>
    </source>
</evidence>
<sequence>MQRRSFLKTAAVVGTTMAITPSVVLSDTKTNPFGITKKPRKFTVINTFDLETNDQVAKLWVPLPLDSSYQKVLKISYNGDFDEAFISNNNPYNTKLLFAKWNKNSKSRKLVVKFDIIMQERSVNFSKAKNSTMYPDDVKEFLKGTKHTPITKKLTSFAKEITKNARTPLEKAQAIFDWTVDNMYRDESVIGCGVGDASRIIDKKLFGGKCTDVSSVFVALLRNVGIPAREVFGIRLGKSMISKSCGKADANGFAKITGGQHCRAEFYLVGLGWVPADPADVTKVRKQEKLTNDDKKIKDLRKYFFGNWEMNWAAFNYARDFVLNPKPAQYPLNMLGYPYGEMDDDVLNYYAPKEFKYSYTSQEIK</sequence>
<dbReference type="SMART" id="SM00460">
    <property type="entry name" value="TGc"/>
    <property type="match status" value="1"/>
</dbReference>
<evidence type="ECO:0000256" key="1">
    <source>
        <dbReference type="ARBA" id="ARBA00022505"/>
    </source>
</evidence>
<dbReference type="EMBL" id="NXFY01000007">
    <property type="protein sequence ID" value="PHO18357.1"/>
    <property type="molecule type" value="Genomic_DNA"/>
</dbReference>
<dbReference type="Gene3D" id="3.10.620.30">
    <property type="match status" value="1"/>
</dbReference>
<dbReference type="KEGG" id="amol:AMOL_0963"/>
<reference evidence="3 6" key="2">
    <citation type="submission" date="2018-08" db="EMBL/GenBank/DDBJ databases">
        <title>Complete genome of the Arcobacter molluscorum type strain LMG 25693.</title>
        <authorList>
            <person name="Miller W.G."/>
            <person name="Yee E."/>
            <person name="Bono J.L."/>
        </authorList>
    </citation>
    <scope>NUCLEOTIDE SEQUENCE [LARGE SCALE GENOMIC DNA]</scope>
    <source>
        <strain evidence="3 6">CECT 7696</strain>
    </source>
</reference>
<dbReference type="SUPFAM" id="SSF54001">
    <property type="entry name" value="Cysteine proteinases"/>
    <property type="match status" value="1"/>
</dbReference>
<gene>
    <name evidence="3" type="ORF">AMOL_0963</name>
    <name evidence="4" type="ORF">CPU12_06445</name>
</gene>
<dbReference type="AlphaFoldDB" id="A0A2G1DIN8"/>
<dbReference type="RefSeq" id="WP_099342279.1">
    <property type="nucleotide sequence ID" value="NZ_CP032098.1"/>
</dbReference>
<evidence type="ECO:0000259" key="2">
    <source>
        <dbReference type="SMART" id="SM00460"/>
    </source>
</evidence>
<name>A0A2G1DIN8_9BACT</name>
<accession>A0A2G1DIN8</accession>
<dbReference type="Proteomes" id="UP000221222">
    <property type="component" value="Unassembled WGS sequence"/>
</dbReference>
<evidence type="ECO:0000313" key="3">
    <source>
        <dbReference type="EMBL" id="AXX91952.1"/>
    </source>
</evidence>